<protein>
    <recommendedName>
        <fullName evidence="4">WXG100 family type VII secretion target</fullName>
    </recommendedName>
</protein>
<feature type="region of interest" description="Disordered" evidence="1">
    <location>
        <begin position="1"/>
        <end position="25"/>
    </location>
</feature>
<accession>A0ABP8EL36</accession>
<name>A0ABP8EL36_9MICO</name>
<reference evidence="3" key="1">
    <citation type="journal article" date="2019" name="Int. J. Syst. Evol. Microbiol.">
        <title>The Global Catalogue of Microorganisms (GCM) 10K type strain sequencing project: providing services to taxonomists for standard genome sequencing and annotation.</title>
        <authorList>
            <consortium name="The Broad Institute Genomics Platform"/>
            <consortium name="The Broad Institute Genome Sequencing Center for Infectious Disease"/>
            <person name="Wu L."/>
            <person name="Ma J."/>
        </authorList>
    </citation>
    <scope>NUCLEOTIDE SEQUENCE [LARGE SCALE GENOMIC DNA]</scope>
    <source>
        <strain evidence="3">JCM 17458</strain>
    </source>
</reference>
<keyword evidence="3" id="KW-1185">Reference proteome</keyword>
<evidence type="ECO:0008006" key="4">
    <source>
        <dbReference type="Google" id="ProtNLM"/>
    </source>
</evidence>
<dbReference type="EMBL" id="BAABAZ010000006">
    <property type="protein sequence ID" value="GAA4284656.1"/>
    <property type="molecule type" value="Genomic_DNA"/>
</dbReference>
<dbReference type="Proteomes" id="UP001501586">
    <property type="component" value="Unassembled WGS sequence"/>
</dbReference>
<organism evidence="2 3">
    <name type="scientific">Brevibacterium daeguense</name>
    <dbReference type="NCBI Taxonomy" id="909936"/>
    <lineage>
        <taxon>Bacteria</taxon>
        <taxon>Bacillati</taxon>
        <taxon>Actinomycetota</taxon>
        <taxon>Actinomycetes</taxon>
        <taxon>Micrococcales</taxon>
        <taxon>Brevibacteriaceae</taxon>
        <taxon>Brevibacterium</taxon>
    </lineage>
</organism>
<dbReference type="RefSeq" id="WP_236862636.1">
    <property type="nucleotide sequence ID" value="NZ_BAABAZ010000006.1"/>
</dbReference>
<evidence type="ECO:0000313" key="2">
    <source>
        <dbReference type="EMBL" id="GAA4284656.1"/>
    </source>
</evidence>
<proteinExistence type="predicted"/>
<sequence length="662" mass="70749">MAIAPAVRSAPASLTEPAGDPEALRDASSNLRAGAGAIGAAEATYSTTSAQAMDAISGPRAQQLYYYVGKGRALLKNAQSAAEGSGQDVGDYAAELAEAAEVVRAQRREWLALEEERASLATRQSLLALPGGAITALGVLGADPAVRRLGEIEQHQAECERAGEDQQSRVRTARSRISERMSEVFVELDPLEVSMEGKAYEAELFEVRDGLTMQQLGYDSPEALIDWFTGEGLALQAHQLRYSEVVRSGFASRSEEELAADGEIPQDALGDGYFTPGARPGYERDEPWQGIVEKHLGDHIIGELDARHPGLFSGTGSPLTAPYAPQAGDARQFPREFEPLPLRVPFPSTAQPQQPVDSSPSFIDRMLEVRGSLSTLRSIWRNWTHQDAKIKRMLRLFDDWAALRNGDFVDPRHLDALHDVARTTFYNPLRGDSAWKHIPGSESPWYRALVTGKKAVPEFTDATGRTVKHHLAHIQEGVGSPTAFDPETVAKFLGRFDVDPAAAKKAGQFASFSDLWFSRISTGLSMVGDAQILLGGSPYQGLRGDIDQGMAAIGLAGSTATALSSAGLIALGPVAAPIVMGAGLVTSAWGLGNLVYDNADDWAQNFDSWGNAADQWLGDNLGAVGELAGGVLDTAGDAAGGALHLYTDTIDAIGAAWNDLWS</sequence>
<evidence type="ECO:0000256" key="1">
    <source>
        <dbReference type="SAM" id="MobiDB-lite"/>
    </source>
</evidence>
<comment type="caution">
    <text evidence="2">The sequence shown here is derived from an EMBL/GenBank/DDBJ whole genome shotgun (WGS) entry which is preliminary data.</text>
</comment>
<gene>
    <name evidence="2" type="ORF">GCM10022261_21870</name>
</gene>
<evidence type="ECO:0000313" key="3">
    <source>
        <dbReference type="Proteomes" id="UP001501586"/>
    </source>
</evidence>